<proteinExistence type="inferred from homology"/>
<feature type="domain" description="Methyltransferase small" evidence="6">
    <location>
        <begin position="252"/>
        <end position="340"/>
    </location>
</feature>
<comment type="caution">
    <text evidence="7">The sequence shown here is derived from an EMBL/GenBank/DDBJ whole genome shotgun (WGS) entry which is preliminary data.</text>
</comment>
<dbReference type="Gene3D" id="3.40.50.150">
    <property type="entry name" value="Vaccinia Virus protein VP39"/>
    <property type="match status" value="1"/>
</dbReference>
<sequence>MAWVSLRGPWLRGLLAVFVASRAFCWASSRTSRSRERAQGDRAKSAKRRLARPRSGPHKSGVVAEARRLAPPAPSFVPGLVRPGVVHADDLEDVMVVDEGSDFEEVARWVRAGGRALVVGHWRDLEQCRAGLLKPLREEAANAQEAEEHRAQKKQLSDRLLGPVGLQGQIALQGAPPAEFLQSLYGDLIEDAKREGRASAFALPSGVLMGLVNAWQYFQGGVRFPFLKSPVLSGPVRPFYGVYASPRPLAHFDLLIEWLQNRSSQPKRALDLGTGCGVVTLILQRIACVEEVVASDISPNAVYGATEEFKRHGLGVEVVCSDLFCELKGSFDLVVFNPPWLPLPKVDNEPRTALDGGNFYPEDLFRRFFDGLPEVLTPGGRALLLFSNHAVSRGYVKEHPFRAALARSTSKTALAADVVTREFNSQGRRRRSGRPQAGEIDEPCAELWEFRLVSQAGQKKRPSHDSWGHVRTFATQSSQRSRHDRPNEADMVLACRLGE</sequence>
<dbReference type="Pfam" id="PF05175">
    <property type="entry name" value="MTS"/>
    <property type="match status" value="1"/>
</dbReference>
<evidence type="ECO:0000256" key="4">
    <source>
        <dbReference type="ARBA" id="ARBA00022691"/>
    </source>
</evidence>
<name>A0AA36IHB6_9DINO</name>
<evidence type="ECO:0000256" key="1">
    <source>
        <dbReference type="ARBA" id="ARBA00006149"/>
    </source>
</evidence>
<dbReference type="AlphaFoldDB" id="A0AA36IHB6"/>
<feature type="region of interest" description="Disordered" evidence="5">
    <location>
        <begin position="35"/>
        <end position="61"/>
    </location>
</feature>
<feature type="compositionally biased region" description="Basic residues" evidence="5">
    <location>
        <begin position="45"/>
        <end position="57"/>
    </location>
</feature>
<gene>
    <name evidence="7" type="ORF">EVOR1521_LOCUS13418</name>
</gene>
<dbReference type="PROSITE" id="PS00092">
    <property type="entry name" value="N6_MTASE"/>
    <property type="match status" value="1"/>
</dbReference>
<dbReference type="GO" id="GO:0008757">
    <property type="term" value="F:S-adenosylmethionine-dependent methyltransferase activity"/>
    <property type="evidence" value="ECO:0007669"/>
    <property type="project" value="TreeGrafter"/>
</dbReference>
<keyword evidence="8" id="KW-1185">Reference proteome</keyword>
<keyword evidence="4" id="KW-0949">S-adenosyl-L-methionine</keyword>
<dbReference type="PANTHER" id="PTHR45875:SF1">
    <property type="entry name" value="METHYLTRANSFERASE N6AMT1"/>
    <property type="match status" value="1"/>
</dbReference>
<dbReference type="SUPFAM" id="SSF53335">
    <property type="entry name" value="S-adenosyl-L-methionine-dependent methyltransferases"/>
    <property type="match status" value="1"/>
</dbReference>
<dbReference type="InterPro" id="IPR007848">
    <property type="entry name" value="Small_mtfrase_dom"/>
</dbReference>
<organism evidence="7 8">
    <name type="scientific">Effrenium voratum</name>
    <dbReference type="NCBI Taxonomy" id="2562239"/>
    <lineage>
        <taxon>Eukaryota</taxon>
        <taxon>Sar</taxon>
        <taxon>Alveolata</taxon>
        <taxon>Dinophyceae</taxon>
        <taxon>Suessiales</taxon>
        <taxon>Symbiodiniaceae</taxon>
        <taxon>Effrenium</taxon>
    </lineage>
</organism>
<dbReference type="InterPro" id="IPR029063">
    <property type="entry name" value="SAM-dependent_MTases_sf"/>
</dbReference>
<protein>
    <recommendedName>
        <fullName evidence="6">Methyltransferase small domain-containing protein</fullName>
    </recommendedName>
</protein>
<evidence type="ECO:0000313" key="7">
    <source>
        <dbReference type="EMBL" id="CAJ1387308.1"/>
    </source>
</evidence>
<keyword evidence="3" id="KW-0808">Transferase</keyword>
<dbReference type="PANTHER" id="PTHR45875">
    <property type="entry name" value="METHYLTRANSFERASE N6AMT1"/>
    <property type="match status" value="1"/>
</dbReference>
<evidence type="ECO:0000256" key="5">
    <source>
        <dbReference type="SAM" id="MobiDB-lite"/>
    </source>
</evidence>
<dbReference type="EMBL" id="CAUJNA010001500">
    <property type="protein sequence ID" value="CAJ1387308.1"/>
    <property type="molecule type" value="Genomic_DNA"/>
</dbReference>
<reference evidence="7" key="1">
    <citation type="submission" date="2023-08" db="EMBL/GenBank/DDBJ databases">
        <authorList>
            <person name="Chen Y."/>
            <person name="Shah S."/>
            <person name="Dougan E. K."/>
            <person name="Thang M."/>
            <person name="Chan C."/>
        </authorList>
    </citation>
    <scope>NUCLEOTIDE SEQUENCE</scope>
</reference>
<dbReference type="GO" id="GO:0008276">
    <property type="term" value="F:protein methyltransferase activity"/>
    <property type="evidence" value="ECO:0007669"/>
    <property type="project" value="TreeGrafter"/>
</dbReference>
<feature type="compositionally biased region" description="Basic and acidic residues" evidence="5">
    <location>
        <begin position="35"/>
        <end position="44"/>
    </location>
</feature>
<evidence type="ECO:0000313" key="8">
    <source>
        <dbReference type="Proteomes" id="UP001178507"/>
    </source>
</evidence>
<accession>A0AA36IHB6</accession>
<dbReference type="GO" id="GO:0035657">
    <property type="term" value="C:eRF1 methyltransferase complex"/>
    <property type="evidence" value="ECO:0007669"/>
    <property type="project" value="TreeGrafter"/>
</dbReference>
<dbReference type="GO" id="GO:0032259">
    <property type="term" value="P:methylation"/>
    <property type="evidence" value="ECO:0007669"/>
    <property type="project" value="UniProtKB-KW"/>
</dbReference>
<dbReference type="CDD" id="cd02440">
    <property type="entry name" value="AdoMet_MTases"/>
    <property type="match status" value="1"/>
</dbReference>
<evidence type="ECO:0000256" key="2">
    <source>
        <dbReference type="ARBA" id="ARBA00022603"/>
    </source>
</evidence>
<dbReference type="Proteomes" id="UP001178507">
    <property type="component" value="Unassembled WGS sequence"/>
</dbReference>
<dbReference type="InterPro" id="IPR052190">
    <property type="entry name" value="Euk-Arch_PrmC-MTase"/>
</dbReference>
<feature type="region of interest" description="Disordered" evidence="5">
    <location>
        <begin position="459"/>
        <end position="489"/>
    </location>
</feature>
<dbReference type="InterPro" id="IPR002052">
    <property type="entry name" value="DNA_methylase_N6_adenine_CS"/>
</dbReference>
<evidence type="ECO:0000256" key="3">
    <source>
        <dbReference type="ARBA" id="ARBA00022679"/>
    </source>
</evidence>
<comment type="similarity">
    <text evidence="1">Belongs to the eukaryotic/archaeal PrmC-related family.</text>
</comment>
<evidence type="ECO:0000259" key="6">
    <source>
        <dbReference type="Pfam" id="PF05175"/>
    </source>
</evidence>
<keyword evidence="2" id="KW-0489">Methyltransferase</keyword>
<dbReference type="GO" id="GO:0003676">
    <property type="term" value="F:nucleic acid binding"/>
    <property type="evidence" value="ECO:0007669"/>
    <property type="project" value="InterPro"/>
</dbReference>